<organism evidence="1 2">
    <name type="scientific">Bacillus cereus</name>
    <dbReference type="NCBI Taxonomy" id="1396"/>
    <lineage>
        <taxon>Bacteria</taxon>
        <taxon>Bacillati</taxon>
        <taxon>Bacillota</taxon>
        <taxon>Bacilli</taxon>
        <taxon>Bacillales</taxon>
        <taxon>Bacillaceae</taxon>
        <taxon>Bacillus</taxon>
        <taxon>Bacillus cereus group</taxon>
    </lineage>
</organism>
<evidence type="ECO:0000313" key="1">
    <source>
        <dbReference type="EMBL" id="PGT99412.1"/>
    </source>
</evidence>
<comment type="caution">
    <text evidence="1">The sequence shown here is derived from an EMBL/GenBank/DDBJ whole genome shotgun (WGS) entry which is preliminary data.</text>
</comment>
<gene>
    <name evidence="1" type="ORF">COD19_18995</name>
</gene>
<dbReference type="Proteomes" id="UP000225766">
    <property type="component" value="Unassembled WGS sequence"/>
</dbReference>
<name>A0A2C1LLR7_BACCE</name>
<evidence type="ECO:0000313" key="2">
    <source>
        <dbReference type="Proteomes" id="UP000225766"/>
    </source>
</evidence>
<proteinExistence type="predicted"/>
<dbReference type="EMBL" id="NUMG01000027">
    <property type="protein sequence ID" value="PGT99412.1"/>
    <property type="molecule type" value="Genomic_DNA"/>
</dbReference>
<protein>
    <submittedName>
        <fullName evidence="1">Uncharacterized protein</fullName>
    </submittedName>
</protein>
<reference evidence="1 2" key="1">
    <citation type="submission" date="2017-09" db="EMBL/GenBank/DDBJ databases">
        <title>Large-scale bioinformatics analysis of Bacillus genomes uncovers conserved roles of natural products in bacterial physiology.</title>
        <authorList>
            <consortium name="Agbiome Team Llc"/>
            <person name="Bleich R.M."/>
            <person name="Grubbs K.J."/>
            <person name="Santa Maria K.C."/>
            <person name="Allen S.E."/>
            <person name="Farag S."/>
            <person name="Shank E.A."/>
            <person name="Bowers A."/>
        </authorList>
    </citation>
    <scope>NUCLEOTIDE SEQUENCE [LARGE SCALE GENOMIC DNA]</scope>
    <source>
        <strain evidence="1 2">AFS040105</strain>
    </source>
</reference>
<dbReference type="InterPro" id="IPR048166">
    <property type="entry name" value="VVA0879-like"/>
</dbReference>
<accession>A0A2C1LLR7</accession>
<dbReference type="NCBIfam" id="NF041591">
    <property type="entry name" value="CxxC_VVA0879"/>
    <property type="match status" value="1"/>
</dbReference>
<sequence length="126" mass="14398">MKKQRLEEWRFDAVALFGDKVWYWKFVCPACGNVQSAADFIKLGKTTEEISESSMVYQDCIGRHTAEHNCDWAAYGFLGTLGKGRLVITPEGKEIEVFDFYIAESDVKLNESSRESIEREETSTKV</sequence>
<dbReference type="AlphaFoldDB" id="A0A2C1LLR7"/>
<dbReference type="RefSeq" id="WP_098858881.1">
    <property type="nucleotide sequence ID" value="NZ_NUMG01000027.1"/>
</dbReference>